<reference evidence="1" key="1">
    <citation type="submission" date="2022-11" db="EMBL/GenBank/DDBJ databases">
        <title>Temperate bacteriophages infecting mucin-degrading bacterium Ruminococcus gnavus from the human gut.</title>
        <authorList>
            <person name="Buttimer C."/>
        </authorList>
    </citation>
    <scope>NUCLEOTIDE SEQUENCE</scope>
    <source>
        <strain evidence="1">CCUG 49994</strain>
    </source>
</reference>
<protein>
    <submittedName>
        <fullName evidence="1">Uncharacterized protein</fullName>
    </submittedName>
</protein>
<gene>
    <name evidence="1" type="ORF">OZZ17_03760</name>
</gene>
<dbReference type="RefSeq" id="WP_118048159.1">
    <property type="nucleotide sequence ID" value="NZ_BAABXV010000001.1"/>
</dbReference>
<organism evidence="1 2">
    <name type="scientific">Mediterraneibacter gnavus</name>
    <name type="common">Ruminococcus gnavus</name>
    <dbReference type="NCBI Taxonomy" id="33038"/>
    <lineage>
        <taxon>Bacteria</taxon>
        <taxon>Bacillati</taxon>
        <taxon>Bacillota</taxon>
        <taxon>Clostridia</taxon>
        <taxon>Lachnospirales</taxon>
        <taxon>Lachnospiraceae</taxon>
        <taxon>Mediterraneibacter</taxon>
    </lineage>
</organism>
<comment type="caution">
    <text evidence="1">The sequence shown here is derived from an EMBL/GenBank/DDBJ whole genome shotgun (WGS) entry which is preliminary data.</text>
</comment>
<dbReference type="AlphaFoldDB" id="A0A396G792"/>
<proteinExistence type="predicted"/>
<dbReference type="Proteomes" id="UP001079535">
    <property type="component" value="Unassembled WGS sequence"/>
</dbReference>
<accession>A0A396G792</accession>
<evidence type="ECO:0000313" key="2">
    <source>
        <dbReference type="Proteomes" id="UP001079535"/>
    </source>
</evidence>
<dbReference type="EMBL" id="JAPRAY010000003">
    <property type="protein sequence ID" value="MCZ0666653.1"/>
    <property type="molecule type" value="Genomic_DNA"/>
</dbReference>
<name>A0A396G792_MEDGN</name>
<evidence type="ECO:0000313" key="1">
    <source>
        <dbReference type="EMBL" id="MCZ0666653.1"/>
    </source>
</evidence>
<sequence>MGNELIKKEDVLNLLYGFKDDDEAPKNYGTLLDIIRFVRVMPGITTEHIHELESRDTAKKPSIEGDGYAPDGTFIWDIWICPNCNEHYEIDYDEYDFCPKCGQRIDKSELE</sequence>